<sequence length="278" mass="31592">MAKTIVTHLSPDLDAIASSWLVKRYMPGWESADHAFVPAGETLDGKKPDENAEIIHVDTGLGKFDHHQFAERLSATKRVFDHLAEKGQVKEKDFEAIEHMVSFVTEIDNFGEVHFPDPTDVKYSFMIHEFIYPLRGLLSSDVELMNMTMLILDSILYTIKNDLKAENEIREGVVLKTSWGKTLLMETQNESSVKYALKKGFDMVVRRDPENHTIRIKTQPDPKSDLTPLYEKILKVDPKATWFLHASKNMLLNGSSKNPNSIPSALSLSRLIEILKKI</sequence>
<comment type="caution">
    <text evidence="1">The sequence shown here is derived from an EMBL/GenBank/DDBJ whole genome shotgun (WGS) entry which is preliminary data.</text>
</comment>
<protein>
    <submittedName>
        <fullName evidence="1">Uncharacterized protein</fullName>
    </submittedName>
</protein>
<evidence type="ECO:0000313" key="2">
    <source>
        <dbReference type="Proteomes" id="UP000228503"/>
    </source>
</evidence>
<organism evidence="1 2">
    <name type="scientific">Candidatus Roizmanbacteria bacterium CG_4_10_14_0_2_um_filter_39_13</name>
    <dbReference type="NCBI Taxonomy" id="1974825"/>
    <lineage>
        <taxon>Bacteria</taxon>
        <taxon>Candidatus Roizmaniibacteriota</taxon>
    </lineage>
</organism>
<dbReference type="InterPro" id="IPR038763">
    <property type="entry name" value="DHH_sf"/>
</dbReference>
<name>A0A2M7TWG4_9BACT</name>
<dbReference type="AlphaFoldDB" id="A0A2M7TWG4"/>
<dbReference type="EMBL" id="PFOB01000065">
    <property type="protein sequence ID" value="PIZ62115.1"/>
    <property type="molecule type" value="Genomic_DNA"/>
</dbReference>
<dbReference type="Proteomes" id="UP000228503">
    <property type="component" value="Unassembled WGS sequence"/>
</dbReference>
<reference evidence="2" key="1">
    <citation type="submission" date="2017-09" db="EMBL/GenBank/DDBJ databases">
        <title>Depth-based differentiation of microbial function through sediment-hosted aquifers and enrichment of novel symbionts in the deep terrestrial subsurface.</title>
        <authorList>
            <person name="Probst A.J."/>
            <person name="Ladd B."/>
            <person name="Jarett J.K."/>
            <person name="Geller-Mcgrath D.E."/>
            <person name="Sieber C.M.K."/>
            <person name="Emerson J.B."/>
            <person name="Anantharaman K."/>
            <person name="Thomas B.C."/>
            <person name="Malmstrom R."/>
            <person name="Stieglmeier M."/>
            <person name="Klingl A."/>
            <person name="Woyke T."/>
            <person name="Ryan C.M."/>
            <person name="Banfield J.F."/>
        </authorList>
    </citation>
    <scope>NUCLEOTIDE SEQUENCE [LARGE SCALE GENOMIC DNA]</scope>
</reference>
<dbReference type="SUPFAM" id="SSF64182">
    <property type="entry name" value="DHH phosphoesterases"/>
    <property type="match status" value="1"/>
</dbReference>
<proteinExistence type="predicted"/>
<evidence type="ECO:0000313" key="1">
    <source>
        <dbReference type="EMBL" id="PIZ62115.1"/>
    </source>
</evidence>
<gene>
    <name evidence="1" type="ORF">COY16_05085</name>
</gene>
<accession>A0A2M7TWG4</accession>